<dbReference type="InterPro" id="IPR043129">
    <property type="entry name" value="ATPase_NBD"/>
</dbReference>
<comment type="similarity">
    <text evidence="2">Belongs to the ROK (NagC/XylR) family.</text>
</comment>
<dbReference type="InterPro" id="IPR036388">
    <property type="entry name" value="WH-like_DNA-bd_sf"/>
</dbReference>
<gene>
    <name evidence="4" type="ORF">FD47_GL000266</name>
</gene>
<protein>
    <submittedName>
        <fullName evidence="4">ROK family protein</fullName>
    </submittedName>
</protein>
<evidence type="ECO:0000313" key="4">
    <source>
        <dbReference type="EMBL" id="KRM44627.1"/>
    </source>
</evidence>
<dbReference type="SUPFAM" id="SSF46785">
    <property type="entry name" value="Winged helix' DNA-binding domain"/>
    <property type="match status" value="1"/>
</dbReference>
<dbReference type="Gene3D" id="3.30.420.40">
    <property type="match status" value="2"/>
</dbReference>
<name>A0A0R1Z0T1_9LACO</name>
<dbReference type="InterPro" id="IPR049874">
    <property type="entry name" value="ROK_cs"/>
</dbReference>
<organism evidence="4 5">
    <name type="scientific">Lentilactobacillus parafarraginis DSM 18390 = JCM 14109</name>
    <dbReference type="NCBI Taxonomy" id="1423786"/>
    <lineage>
        <taxon>Bacteria</taxon>
        <taxon>Bacillati</taxon>
        <taxon>Bacillota</taxon>
        <taxon>Bacilli</taxon>
        <taxon>Lactobacillales</taxon>
        <taxon>Lactobacillaceae</taxon>
        <taxon>Lentilactobacillus</taxon>
    </lineage>
</organism>
<dbReference type="Pfam" id="PF00480">
    <property type="entry name" value="ROK"/>
    <property type="match status" value="1"/>
</dbReference>
<evidence type="ECO:0000313" key="5">
    <source>
        <dbReference type="Proteomes" id="UP000051010"/>
    </source>
</evidence>
<dbReference type="InterPro" id="IPR036390">
    <property type="entry name" value="WH_DNA-bd_sf"/>
</dbReference>
<dbReference type="GO" id="GO:0042732">
    <property type="term" value="P:D-xylose metabolic process"/>
    <property type="evidence" value="ECO:0007669"/>
    <property type="project" value="UniProtKB-KW"/>
</dbReference>
<keyword evidence="3" id="KW-0119">Carbohydrate metabolism</keyword>
<evidence type="ECO:0000256" key="1">
    <source>
        <dbReference type="ARBA" id="ARBA00002486"/>
    </source>
</evidence>
<dbReference type="Proteomes" id="UP000051010">
    <property type="component" value="Unassembled WGS sequence"/>
</dbReference>
<evidence type="ECO:0000256" key="2">
    <source>
        <dbReference type="ARBA" id="ARBA00006479"/>
    </source>
</evidence>
<dbReference type="PANTHER" id="PTHR18964:SF110">
    <property type="entry name" value="TRANSCRIPTIONAL REGULATOR, XYLR-RELATED"/>
    <property type="match status" value="1"/>
</dbReference>
<proteinExistence type="inferred from homology"/>
<dbReference type="SUPFAM" id="SSF53067">
    <property type="entry name" value="Actin-like ATPase domain"/>
    <property type="match status" value="1"/>
</dbReference>
<dbReference type="PROSITE" id="PS01125">
    <property type="entry name" value="ROK"/>
    <property type="match status" value="1"/>
</dbReference>
<dbReference type="InterPro" id="IPR000600">
    <property type="entry name" value="ROK"/>
</dbReference>
<dbReference type="EMBL" id="AZFZ01000011">
    <property type="protein sequence ID" value="KRM44627.1"/>
    <property type="molecule type" value="Genomic_DNA"/>
</dbReference>
<dbReference type="PANTHER" id="PTHR18964">
    <property type="entry name" value="ROK (REPRESSOR, ORF, KINASE) FAMILY"/>
    <property type="match status" value="1"/>
</dbReference>
<keyword evidence="3" id="KW-0859">Xylose metabolism</keyword>
<comment type="function">
    <text evidence="1">Transcriptional repressor of xylose-utilizing enzymes.</text>
</comment>
<dbReference type="AlphaFoldDB" id="A0A0R1Z0T1"/>
<dbReference type="PATRIC" id="fig|1423786.4.peg.271"/>
<evidence type="ECO:0000256" key="3">
    <source>
        <dbReference type="ARBA" id="ARBA00022629"/>
    </source>
</evidence>
<dbReference type="Gene3D" id="1.10.10.10">
    <property type="entry name" value="Winged helix-like DNA-binding domain superfamily/Winged helix DNA-binding domain"/>
    <property type="match status" value="1"/>
</dbReference>
<sequence length="399" mass="44398">MDLSERLRVGKMKAITNKDLMRRANTKLVLQEIFNNEYTTRAAISRELGLNKSTVSSIYDDLKEKQLVEEVGEGEASHSGGRKPTKIRIYDQYGFTLSFDISFHNLHFMANYVNGTVIERNEINIDGKDIHEIVELIQSTADRFVRTVVSVNGLLGICLSIHGIVDEQQKISYSPFIDYDGVSLNNLLSAAYHVPVILENESNLTAVYVRDFVMHYDSKNLIAISIHKGIGSGIIVNNQLFRGFNGRAGEVGRTLTKNEDGQLTPIEQICSEDAIIGRLNQKLGVCNLNRYSVVDGYRQGDPVVVSVINEFIEEIASLIYNSAMYFDTNAIYLGSPLMEAAPEIFDQILKTVQQLNTNSIELAQLQDSDKATLLGACSVATHHVLDLVGYPLSFADEHA</sequence>
<comment type="caution">
    <text evidence="4">The sequence shown here is derived from an EMBL/GenBank/DDBJ whole genome shotgun (WGS) entry which is preliminary data.</text>
</comment>
<accession>A0A0R1Z0T1</accession>
<reference evidence="4 5" key="1">
    <citation type="journal article" date="2015" name="Genome Announc.">
        <title>Expanding the biotechnology potential of lactobacilli through comparative genomics of 213 strains and associated genera.</title>
        <authorList>
            <person name="Sun Z."/>
            <person name="Harris H.M."/>
            <person name="McCann A."/>
            <person name="Guo C."/>
            <person name="Argimon S."/>
            <person name="Zhang W."/>
            <person name="Yang X."/>
            <person name="Jeffery I.B."/>
            <person name="Cooney J.C."/>
            <person name="Kagawa T.F."/>
            <person name="Liu W."/>
            <person name="Song Y."/>
            <person name="Salvetti E."/>
            <person name="Wrobel A."/>
            <person name="Rasinkangas P."/>
            <person name="Parkhill J."/>
            <person name="Rea M.C."/>
            <person name="O'Sullivan O."/>
            <person name="Ritari J."/>
            <person name="Douillard F.P."/>
            <person name="Paul Ross R."/>
            <person name="Yang R."/>
            <person name="Briner A.E."/>
            <person name="Felis G.E."/>
            <person name="de Vos W.M."/>
            <person name="Barrangou R."/>
            <person name="Klaenhammer T.R."/>
            <person name="Caufield P.W."/>
            <person name="Cui Y."/>
            <person name="Zhang H."/>
            <person name="O'Toole P.W."/>
        </authorList>
    </citation>
    <scope>NUCLEOTIDE SEQUENCE [LARGE SCALE GENOMIC DNA]</scope>
    <source>
        <strain evidence="4 5">DSM 18390</strain>
    </source>
</reference>